<evidence type="ECO:0000256" key="2">
    <source>
        <dbReference type="ARBA" id="ARBA00012251"/>
    </source>
</evidence>
<dbReference type="PROSITE" id="PS51873">
    <property type="entry name" value="TRIAD"/>
    <property type="match status" value="1"/>
</dbReference>
<name>A0A2T3A5Q5_9PEZI</name>
<evidence type="ECO:0000256" key="5">
    <source>
        <dbReference type="ARBA" id="ARBA00022737"/>
    </source>
</evidence>
<dbReference type="SUPFAM" id="SSF57850">
    <property type="entry name" value="RING/U-box"/>
    <property type="match status" value="1"/>
</dbReference>
<dbReference type="GO" id="GO:0016567">
    <property type="term" value="P:protein ubiquitination"/>
    <property type="evidence" value="ECO:0007669"/>
    <property type="project" value="InterPro"/>
</dbReference>
<dbReference type="PROSITE" id="PS00518">
    <property type="entry name" value="ZF_RING_1"/>
    <property type="match status" value="1"/>
</dbReference>
<sequence>MALLLNVRNPGHDGEQDNTEDEETAFNHNDTSNQAELSHIAVSSLIRSAEHQRIHHICTGCGDGYYSRDVLRALCGHDYCRNCVQQLFMLCLTDANLYPPRCCQQAIPWEHARVFLPEPLYESFLARALELETPNPLYCHVAACSRFIAPSFILGTVGYCVGCNARTCARCRAEQHDGQECMQDPATRQLLDLAVANGWRRCNSCGSVVELNYGCYHITCRCRHQFCYLCGATWKTCLCVHHDGDQLLFQAQAVGEHDLAEEMIADWLRVREGILRNHACMRHTWRQLDGRHQCQECYDHMPTYIMECQLCRMLVCRRCSHNYF</sequence>
<keyword evidence="8" id="KW-0862">Zinc</keyword>
<proteinExistence type="predicted"/>
<dbReference type="InterPro" id="IPR031127">
    <property type="entry name" value="E3_UB_ligase_RBR"/>
</dbReference>
<evidence type="ECO:0000256" key="4">
    <source>
        <dbReference type="ARBA" id="ARBA00022723"/>
    </source>
</evidence>
<dbReference type="InParanoid" id="A0A2T3A5Q5"/>
<dbReference type="STRING" id="2025994.A0A2T3A5Q5"/>
<reference evidence="11 12" key="1">
    <citation type="journal article" date="2018" name="Mycol. Prog.">
        <title>Coniella lustricola, a new species from submerged detritus.</title>
        <authorList>
            <person name="Raudabaugh D.B."/>
            <person name="Iturriaga T."/>
            <person name="Carver A."/>
            <person name="Mondo S."/>
            <person name="Pangilinan J."/>
            <person name="Lipzen A."/>
            <person name="He G."/>
            <person name="Amirebrahimi M."/>
            <person name="Grigoriev I.V."/>
            <person name="Miller A.N."/>
        </authorList>
    </citation>
    <scope>NUCLEOTIDE SEQUENCE [LARGE SCALE GENOMIC DNA]</scope>
    <source>
        <strain evidence="11 12">B22-T-1</strain>
    </source>
</reference>
<dbReference type="Gene3D" id="1.20.120.1750">
    <property type="match status" value="1"/>
</dbReference>
<keyword evidence="6" id="KW-0863">Zinc-finger</keyword>
<evidence type="ECO:0000256" key="8">
    <source>
        <dbReference type="ARBA" id="ARBA00022833"/>
    </source>
</evidence>
<evidence type="ECO:0000256" key="3">
    <source>
        <dbReference type="ARBA" id="ARBA00022679"/>
    </source>
</evidence>
<dbReference type="AlphaFoldDB" id="A0A2T3A5Q5"/>
<keyword evidence="4" id="KW-0479">Metal-binding</keyword>
<dbReference type="CDD" id="cd22584">
    <property type="entry name" value="Rcat_RBR_unk"/>
    <property type="match status" value="1"/>
</dbReference>
<evidence type="ECO:0000256" key="1">
    <source>
        <dbReference type="ARBA" id="ARBA00001798"/>
    </source>
</evidence>
<keyword evidence="5" id="KW-0677">Repeat</keyword>
<dbReference type="GO" id="GO:0008270">
    <property type="term" value="F:zinc ion binding"/>
    <property type="evidence" value="ECO:0007669"/>
    <property type="project" value="UniProtKB-KW"/>
</dbReference>
<dbReference type="EC" id="2.3.2.31" evidence="2"/>
<organism evidence="11 12">
    <name type="scientific">Coniella lustricola</name>
    <dbReference type="NCBI Taxonomy" id="2025994"/>
    <lineage>
        <taxon>Eukaryota</taxon>
        <taxon>Fungi</taxon>
        <taxon>Dikarya</taxon>
        <taxon>Ascomycota</taxon>
        <taxon>Pezizomycotina</taxon>
        <taxon>Sordariomycetes</taxon>
        <taxon>Sordariomycetidae</taxon>
        <taxon>Diaporthales</taxon>
        <taxon>Schizoparmaceae</taxon>
        <taxon>Coniella</taxon>
    </lineage>
</organism>
<dbReference type="PANTHER" id="PTHR11685">
    <property type="entry name" value="RBR FAMILY RING FINGER AND IBR DOMAIN-CONTAINING"/>
    <property type="match status" value="1"/>
</dbReference>
<dbReference type="OrthoDB" id="10009520at2759"/>
<keyword evidence="3" id="KW-0808">Transferase</keyword>
<dbReference type="Proteomes" id="UP000241462">
    <property type="component" value="Unassembled WGS sequence"/>
</dbReference>
<keyword evidence="12" id="KW-1185">Reference proteome</keyword>
<evidence type="ECO:0000313" key="11">
    <source>
        <dbReference type="EMBL" id="PSR83390.1"/>
    </source>
</evidence>
<protein>
    <recommendedName>
        <fullName evidence="2">RBR-type E3 ubiquitin transferase</fullName>
        <ecNumber evidence="2">2.3.2.31</ecNumber>
    </recommendedName>
</protein>
<accession>A0A2T3A5Q5</accession>
<evidence type="ECO:0000256" key="6">
    <source>
        <dbReference type="ARBA" id="ARBA00022771"/>
    </source>
</evidence>
<evidence type="ECO:0000313" key="12">
    <source>
        <dbReference type="Proteomes" id="UP000241462"/>
    </source>
</evidence>
<evidence type="ECO:0000256" key="9">
    <source>
        <dbReference type="SAM" id="MobiDB-lite"/>
    </source>
</evidence>
<dbReference type="EMBL" id="KZ678460">
    <property type="protein sequence ID" value="PSR83390.1"/>
    <property type="molecule type" value="Genomic_DNA"/>
</dbReference>
<gene>
    <name evidence="11" type="ORF">BD289DRAFT_370024</name>
</gene>
<dbReference type="InterPro" id="IPR002867">
    <property type="entry name" value="IBR_dom"/>
</dbReference>
<evidence type="ECO:0000259" key="10">
    <source>
        <dbReference type="PROSITE" id="PS51873"/>
    </source>
</evidence>
<feature type="region of interest" description="Disordered" evidence="9">
    <location>
        <begin position="8"/>
        <end position="30"/>
    </location>
</feature>
<dbReference type="InterPro" id="IPR017907">
    <property type="entry name" value="Znf_RING_CS"/>
</dbReference>
<keyword evidence="7" id="KW-0833">Ubl conjugation pathway</keyword>
<dbReference type="InterPro" id="IPR044066">
    <property type="entry name" value="TRIAD_supradom"/>
</dbReference>
<dbReference type="GO" id="GO:0061630">
    <property type="term" value="F:ubiquitin protein ligase activity"/>
    <property type="evidence" value="ECO:0007669"/>
    <property type="project" value="UniProtKB-EC"/>
</dbReference>
<dbReference type="Pfam" id="PF01485">
    <property type="entry name" value="IBR"/>
    <property type="match status" value="2"/>
</dbReference>
<evidence type="ECO:0000256" key="7">
    <source>
        <dbReference type="ARBA" id="ARBA00022786"/>
    </source>
</evidence>
<comment type="catalytic activity">
    <reaction evidence="1">
        <text>[E2 ubiquitin-conjugating enzyme]-S-ubiquitinyl-L-cysteine + [acceptor protein]-L-lysine = [E2 ubiquitin-conjugating enzyme]-L-cysteine + [acceptor protein]-N(6)-ubiquitinyl-L-lysine.</text>
        <dbReference type="EC" id="2.3.2.31"/>
    </reaction>
</comment>
<feature type="domain" description="RING-type" evidence="10">
    <location>
        <begin position="52"/>
        <end position="255"/>
    </location>
</feature>